<feature type="region of interest" description="Disordered" evidence="2">
    <location>
        <begin position="608"/>
        <end position="676"/>
    </location>
</feature>
<organism evidence="3 4">
    <name type="scientific">Anguilla anguilla</name>
    <name type="common">European freshwater eel</name>
    <name type="synonym">Muraena anguilla</name>
    <dbReference type="NCBI Taxonomy" id="7936"/>
    <lineage>
        <taxon>Eukaryota</taxon>
        <taxon>Metazoa</taxon>
        <taxon>Chordata</taxon>
        <taxon>Craniata</taxon>
        <taxon>Vertebrata</taxon>
        <taxon>Euteleostomi</taxon>
        <taxon>Actinopterygii</taxon>
        <taxon>Neopterygii</taxon>
        <taxon>Teleostei</taxon>
        <taxon>Anguilliformes</taxon>
        <taxon>Anguillidae</taxon>
        <taxon>Anguilla</taxon>
    </lineage>
</organism>
<sequence>MERSREAASIDEMERHTPVYPLPMEIQQMERSETVCQYCGVSYLILHEIQRLQERLRAAERELEARRGAVEREGALREELQEAAARLAELGESHLEQAQRAKCLDLQLAEGRARLESVSAERDVMERELGKAGRRCQLLRGRSQLQVDALRESLSLLHSCRQELRQEVQRNHAHLLTFWEGWSVQLLQTSRDADAERAELQRAVGGAQAEVTCLREELRELDERLASSEIRAQELQNQAQNQVELQSRFQEVQTQLLEGFHQTAAEPGRLLLASISQPRQNPKEQTLRGLKEKVKSLHVNLQDSQSAKEHMETLLLKKSKETEELHVRHIQFEEQRARLSEDLREREKRLLSCEQRCQSLQKQLLGVEQREEEMTQKHMQVESENRTLRTSLQRAQEEISTLTEQSEKAALAHQHTAQQLAEGLKQRAQVEALLQRERAQAELRLKEKEQELWMEKEMELHIEMEKNRELLQQYQREAEQLRKKLPSLVQTATEELRAEVAAAEEKLREMQEGQAKQEERREQEALRFGRTVSELERQLLQARGDGQQGALQLAELRQELERTRQETSVLQEENALLQETVRRECEERGELTAALTQAREELLEIRHAPAHATRGPQRPGPTGPRSPTDGLTNEREASSGSGRSGTFWHGRGGGRRGSQVTLPRLPQERTASVSQARVSLVMGWKERC</sequence>
<keyword evidence="4" id="KW-1185">Reference proteome</keyword>
<feature type="coiled-coil region" evidence="1">
    <location>
        <begin position="329"/>
        <end position="521"/>
    </location>
</feature>
<feature type="coiled-coil region" evidence="1">
    <location>
        <begin position="46"/>
        <end position="73"/>
    </location>
</feature>
<keyword evidence="1" id="KW-0175">Coiled coil</keyword>
<dbReference type="Proteomes" id="UP001044222">
    <property type="component" value="Chromosome 13"/>
</dbReference>
<evidence type="ECO:0000256" key="1">
    <source>
        <dbReference type="SAM" id="Coils"/>
    </source>
</evidence>
<name>A0A9D3RNI4_ANGAN</name>
<gene>
    <name evidence="3" type="ORF">ANANG_G00235070</name>
</gene>
<proteinExistence type="predicted"/>
<accession>A0A9D3RNI4</accession>
<dbReference type="PANTHER" id="PTHR34251">
    <property type="entry name" value="LEUCINE-, GLUTAMATE- AND LYSINE-RICH PROTEIN 1"/>
    <property type="match status" value="1"/>
</dbReference>
<dbReference type="AlphaFoldDB" id="A0A9D3RNI4"/>
<dbReference type="PANTHER" id="PTHR34251:SF1">
    <property type="entry name" value="LEUCINE, GLUTAMATE AND LYSINE RICH 1"/>
    <property type="match status" value="1"/>
</dbReference>
<dbReference type="EMBL" id="JAFIRN010000013">
    <property type="protein sequence ID" value="KAG5837043.1"/>
    <property type="molecule type" value="Genomic_DNA"/>
</dbReference>
<feature type="coiled-coil region" evidence="1">
    <location>
        <begin position="546"/>
        <end position="580"/>
    </location>
</feature>
<evidence type="ECO:0000313" key="3">
    <source>
        <dbReference type="EMBL" id="KAG5837043.1"/>
    </source>
</evidence>
<reference evidence="3" key="1">
    <citation type="submission" date="2021-01" db="EMBL/GenBank/DDBJ databases">
        <title>A chromosome-scale assembly of European eel, Anguilla anguilla.</title>
        <authorList>
            <person name="Henkel C."/>
            <person name="Jong-Raadsen S.A."/>
            <person name="Dufour S."/>
            <person name="Weltzien F.-A."/>
            <person name="Palstra A.P."/>
            <person name="Pelster B."/>
            <person name="Spaink H.P."/>
            <person name="Van Den Thillart G.E."/>
            <person name="Jansen H."/>
            <person name="Zahm M."/>
            <person name="Klopp C."/>
            <person name="Cedric C."/>
            <person name="Louis A."/>
            <person name="Berthelot C."/>
            <person name="Parey E."/>
            <person name="Roest Crollius H."/>
            <person name="Montfort J."/>
            <person name="Robinson-Rechavi M."/>
            <person name="Bucao C."/>
            <person name="Bouchez O."/>
            <person name="Gislard M."/>
            <person name="Lluch J."/>
            <person name="Milhes M."/>
            <person name="Lampietro C."/>
            <person name="Lopez Roques C."/>
            <person name="Donnadieu C."/>
            <person name="Braasch I."/>
            <person name="Desvignes T."/>
            <person name="Postlethwait J."/>
            <person name="Bobe J."/>
            <person name="Guiguen Y."/>
            <person name="Dirks R."/>
        </authorList>
    </citation>
    <scope>NUCLEOTIDE SEQUENCE</scope>
    <source>
        <strain evidence="3">Tag_6206</strain>
        <tissue evidence="3">Liver</tissue>
    </source>
</reference>
<feature type="coiled-coil region" evidence="1">
    <location>
        <begin position="197"/>
        <end position="245"/>
    </location>
</feature>
<evidence type="ECO:0008006" key="5">
    <source>
        <dbReference type="Google" id="ProtNLM"/>
    </source>
</evidence>
<comment type="caution">
    <text evidence="3">The sequence shown here is derived from an EMBL/GenBank/DDBJ whole genome shotgun (WGS) entry which is preliminary data.</text>
</comment>
<dbReference type="InterPro" id="IPR038799">
    <property type="entry name" value="LEKR1"/>
</dbReference>
<protein>
    <recommendedName>
        <fullName evidence="5">Leucine-, glutamate- and lysine-rich protein 1</fullName>
    </recommendedName>
</protein>
<evidence type="ECO:0000313" key="4">
    <source>
        <dbReference type="Proteomes" id="UP001044222"/>
    </source>
</evidence>
<evidence type="ECO:0000256" key="2">
    <source>
        <dbReference type="SAM" id="MobiDB-lite"/>
    </source>
</evidence>